<dbReference type="EMBL" id="CACRXK020004777">
    <property type="protein sequence ID" value="CAB4003979.1"/>
    <property type="molecule type" value="Genomic_DNA"/>
</dbReference>
<dbReference type="GO" id="GO:0016779">
    <property type="term" value="F:nucleotidyltransferase activity"/>
    <property type="evidence" value="ECO:0007669"/>
    <property type="project" value="UniProtKB-KW"/>
</dbReference>
<dbReference type="InterPro" id="IPR046906">
    <property type="entry name" value="Mab-21_HhH/H2TH-like"/>
</dbReference>
<evidence type="ECO:0000256" key="3">
    <source>
        <dbReference type="ARBA" id="ARBA00022679"/>
    </source>
</evidence>
<accession>A0A6S7HI49</accession>
<evidence type="ECO:0000256" key="6">
    <source>
        <dbReference type="ARBA" id="ARBA00022741"/>
    </source>
</evidence>
<dbReference type="Pfam" id="PF20266">
    <property type="entry name" value="Mab-21_C"/>
    <property type="match status" value="1"/>
</dbReference>
<dbReference type="Proteomes" id="UP001152795">
    <property type="component" value="Unassembled WGS sequence"/>
</dbReference>
<dbReference type="AlphaFoldDB" id="A0A6S7HI49"/>
<evidence type="ECO:0000259" key="10">
    <source>
        <dbReference type="Pfam" id="PF20266"/>
    </source>
</evidence>
<keyword evidence="6" id="KW-0547">Nucleotide-binding</keyword>
<evidence type="ECO:0000256" key="5">
    <source>
        <dbReference type="ARBA" id="ARBA00022723"/>
    </source>
</evidence>
<evidence type="ECO:0000313" key="12">
    <source>
        <dbReference type="Proteomes" id="UP001152795"/>
    </source>
</evidence>
<evidence type="ECO:0000259" key="9">
    <source>
        <dbReference type="Pfam" id="PF03281"/>
    </source>
</evidence>
<keyword evidence="3" id="KW-0808">Transferase</keyword>
<feature type="domain" description="Mab-21-like HhH/H2TH-like" evidence="10">
    <location>
        <begin position="330"/>
        <end position="419"/>
    </location>
</feature>
<gene>
    <name evidence="11" type="ORF">PACLA_8A046917</name>
</gene>
<protein>
    <submittedName>
        <fullName evidence="11">Uncharacterized protein</fullName>
    </submittedName>
</protein>
<keyword evidence="5" id="KW-0479">Metal-binding</keyword>
<comment type="caution">
    <text evidence="11">The sequence shown here is derived from an EMBL/GenBank/DDBJ whole genome shotgun (WGS) entry which is preliminary data.</text>
</comment>
<evidence type="ECO:0000256" key="4">
    <source>
        <dbReference type="ARBA" id="ARBA00022695"/>
    </source>
</evidence>
<keyword evidence="12" id="KW-1185">Reference proteome</keyword>
<dbReference type="PANTHER" id="PTHR10656:SF42">
    <property type="entry name" value="CYCLIC GMP-AMP SYNTHASE-LIKE PROTEIN-RELATED"/>
    <property type="match status" value="1"/>
</dbReference>
<dbReference type="InterPro" id="IPR024810">
    <property type="entry name" value="MAB21L/cGLR"/>
</dbReference>
<keyword evidence="7" id="KW-0067">ATP-binding</keyword>
<feature type="domain" description="Mab-21-like nucleotidyltransferase" evidence="9">
    <location>
        <begin position="233"/>
        <end position="322"/>
    </location>
</feature>
<evidence type="ECO:0000256" key="1">
    <source>
        <dbReference type="ARBA" id="ARBA00001946"/>
    </source>
</evidence>
<dbReference type="GO" id="GO:0046872">
    <property type="term" value="F:metal ion binding"/>
    <property type="evidence" value="ECO:0007669"/>
    <property type="project" value="UniProtKB-KW"/>
</dbReference>
<dbReference type="GO" id="GO:0005524">
    <property type="term" value="F:ATP binding"/>
    <property type="evidence" value="ECO:0007669"/>
    <property type="project" value="UniProtKB-KW"/>
</dbReference>
<dbReference type="Gene3D" id="1.10.1410.40">
    <property type="match status" value="1"/>
</dbReference>
<dbReference type="InterPro" id="IPR046903">
    <property type="entry name" value="Mab-21-like_nuc_Trfase"/>
</dbReference>
<sequence>MNQTSSVDFLILKENLLQMWLPVKGAQTVPEFCRLNWEKIAVYMFQMNIIPFTFKNNRGEEFCKRQVFKTSFENYFDAQPPFQLGEAILSGSFSEGLFLYSSETPDMDVMCVLKNITFSEGDQEDGNLQLREDTPFVYAFVTNNETQHLWACFFDEADKQTGKYRLSSKKLKEKLGENYQKTGRIFRSDCNEKIDEFSEGAAVTIRKIKPSNSISFFQSSSEIAKEVLRHPKHKRCKIKKELSEQMRVDALYKIIPSCDIVLSIYCEGWPLCALEWITRERLWPDVSLVEEITQRGFHIIPKSSADGDFRLSFSCAETMLIKTLAPLQHKVMRAFKAVAKYSQNAWNPNLNEIITTYHLKTIAFWHFEKTSPESWIEDSLVHHLVTLLEELAEALRIQSLPMYFMPMVNLLQDVDDPEVTINLMEKISSLSHNYSAMSEAVNNFKRNFFQSL</sequence>
<evidence type="ECO:0000256" key="7">
    <source>
        <dbReference type="ARBA" id="ARBA00022840"/>
    </source>
</evidence>
<evidence type="ECO:0000313" key="11">
    <source>
        <dbReference type="EMBL" id="CAB4003979.1"/>
    </source>
</evidence>
<proteinExistence type="inferred from homology"/>
<dbReference type="OrthoDB" id="5952992at2759"/>
<comment type="cofactor">
    <cofactor evidence="1">
        <name>Mg(2+)</name>
        <dbReference type="ChEBI" id="CHEBI:18420"/>
    </cofactor>
</comment>
<evidence type="ECO:0000256" key="8">
    <source>
        <dbReference type="ARBA" id="ARBA00022842"/>
    </source>
</evidence>
<dbReference type="Pfam" id="PF03281">
    <property type="entry name" value="Mab-21"/>
    <property type="match status" value="1"/>
</dbReference>
<comment type="similarity">
    <text evidence="2">Belongs to the mab-21 family.</text>
</comment>
<dbReference type="PANTHER" id="PTHR10656">
    <property type="entry name" value="CELL FATE DETERMINING PROTEIN MAB21-RELATED"/>
    <property type="match status" value="1"/>
</dbReference>
<keyword evidence="4" id="KW-0548">Nucleotidyltransferase</keyword>
<keyword evidence="8" id="KW-0460">Magnesium</keyword>
<dbReference type="SMART" id="SM01265">
    <property type="entry name" value="Mab-21"/>
    <property type="match status" value="1"/>
</dbReference>
<evidence type="ECO:0000256" key="2">
    <source>
        <dbReference type="ARBA" id="ARBA00008307"/>
    </source>
</evidence>
<organism evidence="11 12">
    <name type="scientific">Paramuricea clavata</name>
    <name type="common">Red gorgonian</name>
    <name type="synonym">Violescent sea-whip</name>
    <dbReference type="NCBI Taxonomy" id="317549"/>
    <lineage>
        <taxon>Eukaryota</taxon>
        <taxon>Metazoa</taxon>
        <taxon>Cnidaria</taxon>
        <taxon>Anthozoa</taxon>
        <taxon>Octocorallia</taxon>
        <taxon>Malacalcyonacea</taxon>
        <taxon>Plexauridae</taxon>
        <taxon>Paramuricea</taxon>
    </lineage>
</organism>
<name>A0A6S7HI49_PARCT</name>
<reference evidence="11" key="1">
    <citation type="submission" date="2020-04" db="EMBL/GenBank/DDBJ databases">
        <authorList>
            <person name="Alioto T."/>
            <person name="Alioto T."/>
            <person name="Gomez Garrido J."/>
        </authorList>
    </citation>
    <scope>NUCLEOTIDE SEQUENCE</scope>
    <source>
        <strain evidence="11">A484AB</strain>
    </source>
</reference>